<evidence type="ECO:0000256" key="8">
    <source>
        <dbReference type="ARBA" id="ARBA00049430"/>
    </source>
</evidence>
<gene>
    <name evidence="12" type="ORF">FF38_11697</name>
</gene>
<feature type="binding site" evidence="9">
    <location>
        <position position="231"/>
    </location>
    <ligand>
        <name>FAD</name>
        <dbReference type="ChEBI" id="CHEBI:57692"/>
    </ligand>
</feature>
<proteinExistence type="inferred from homology"/>
<dbReference type="EC" id="1.4.3.-" evidence="10"/>
<dbReference type="OrthoDB" id="7777654at2759"/>
<feature type="binding site" evidence="9">
    <location>
        <position position="333"/>
    </location>
    <ligand>
        <name>substrate</name>
    </ligand>
</feature>
<dbReference type="GO" id="GO:0008131">
    <property type="term" value="F:primary methylamine oxidase activity"/>
    <property type="evidence" value="ECO:0007669"/>
    <property type="project" value="UniProtKB-ARBA"/>
</dbReference>
<dbReference type="InterPro" id="IPR036188">
    <property type="entry name" value="FAD/NAD-bd_sf"/>
</dbReference>
<feature type="domain" description="Amine oxidase" evidence="11">
    <location>
        <begin position="25"/>
        <end position="417"/>
    </location>
</feature>
<evidence type="ECO:0000313" key="13">
    <source>
        <dbReference type="Proteomes" id="UP000037069"/>
    </source>
</evidence>
<keyword evidence="10" id="KW-0812">Transmembrane</keyword>
<protein>
    <recommendedName>
        <fullName evidence="10">Amine oxidase</fullName>
        <ecNumber evidence="10">1.4.3.-</ecNumber>
    </recommendedName>
</protein>
<dbReference type="EMBL" id="JRES01000501">
    <property type="protein sequence ID" value="KNC30712.1"/>
    <property type="molecule type" value="Genomic_DNA"/>
</dbReference>
<comment type="function">
    <text evidence="5">Catalyzes the oxidative deamination of primary and some secondary amines such as neurotransmitters, and exogenous amines including the tertiary amine, neurotoxin 1-methyl-4-phenyl-1,2,3,6-tetrahydropyridine (MPTP), with concomitant reduction of oxygen to hydrogen peroxide and participates in the metabolism of neuroactive and vasoactive amines in the central nervous system and peripheral tissues. Preferentially degrades benzylamine and phenylethylamine.</text>
</comment>
<evidence type="ECO:0000256" key="5">
    <source>
        <dbReference type="ARBA" id="ARBA00045409"/>
    </source>
</evidence>
<sequence length="482" mass="55576">MVNESITKRTKQNNKIDVLIVGAGLSGLISALKITQTEPSLQVRILETSNRVGGQLNQVSLGEIGAKWISEDQCHIYRLINSLKVPMHKRNSLSSHLKSYKEMNEGIFSVLANYELKRYIHELELKMEFFKPGFVKCKGYSMQQHIHNRLFFNSSRKYMLNLVLVICGTEAKYISFKDFMSICYTSGGLRRLIDLIIEVPNYSLIEFSSKDLLYKLLQHLQNIEILYERKVIAINQYRDFVEVRDSSNEYHVAEAIILAIPWNFSQEIYFRPPLPLELQTPPSPVDSEKYIVTSFLASYTEGYWRLKGFSGCYIKHEPLLIAQEYRPTVYAGFMIHEEGIEPLVKSIVLHEFAKIFGEEMLVPREFQQHSYELNYLGHLPLTTPWNRIIWSSSAASGTCYRGRLGGAVQSGLRAAVNALLMCRPQIVTWQDIAEVQCHSYLRRRETTWSSVFLSTFNLYNVSTYTIFISGLVLILTKAYKKH</sequence>
<comment type="catalytic activity">
    <reaction evidence="6">
        <text>a secondary aliphatic amine + O2 + H2O = a primary amine + an aldehyde + H2O2</text>
        <dbReference type="Rhea" id="RHEA:26414"/>
        <dbReference type="ChEBI" id="CHEBI:15377"/>
        <dbReference type="ChEBI" id="CHEBI:15379"/>
        <dbReference type="ChEBI" id="CHEBI:16240"/>
        <dbReference type="ChEBI" id="CHEBI:17478"/>
        <dbReference type="ChEBI" id="CHEBI:58855"/>
        <dbReference type="ChEBI" id="CHEBI:65296"/>
        <dbReference type="EC" id="1.4.3.4"/>
    </reaction>
</comment>
<dbReference type="InterPro" id="IPR050703">
    <property type="entry name" value="Flavin_MAO"/>
</dbReference>
<dbReference type="AlphaFoldDB" id="A0A0L0CER6"/>
<dbReference type="OMA" id="PIPFYFD"/>
<keyword evidence="10" id="KW-1133">Transmembrane helix</keyword>
<dbReference type="STRING" id="7375.A0A0L0CER6"/>
<dbReference type="GO" id="GO:0005741">
    <property type="term" value="C:mitochondrial outer membrane"/>
    <property type="evidence" value="ECO:0007669"/>
    <property type="project" value="UniProtKB-SubCell"/>
</dbReference>
<reference evidence="12 13" key="1">
    <citation type="journal article" date="2015" name="Nat. Commun.">
        <title>Lucilia cuprina genome unlocks parasitic fly biology to underpin future interventions.</title>
        <authorList>
            <person name="Anstead C.A."/>
            <person name="Korhonen P.K."/>
            <person name="Young N.D."/>
            <person name="Hall R.S."/>
            <person name="Jex A.R."/>
            <person name="Murali S.C."/>
            <person name="Hughes D.S."/>
            <person name="Lee S.F."/>
            <person name="Perry T."/>
            <person name="Stroehlein A.J."/>
            <person name="Ansell B.R."/>
            <person name="Breugelmans B."/>
            <person name="Hofmann A."/>
            <person name="Qu J."/>
            <person name="Dugan S."/>
            <person name="Lee S.L."/>
            <person name="Chao H."/>
            <person name="Dinh H."/>
            <person name="Han Y."/>
            <person name="Doddapaneni H.V."/>
            <person name="Worley K.C."/>
            <person name="Muzny D.M."/>
            <person name="Ioannidis P."/>
            <person name="Waterhouse R.M."/>
            <person name="Zdobnov E.M."/>
            <person name="James P.J."/>
            <person name="Bagnall N.H."/>
            <person name="Kotze A.C."/>
            <person name="Gibbs R.A."/>
            <person name="Richards S."/>
            <person name="Batterham P."/>
            <person name="Gasser R.B."/>
        </authorList>
    </citation>
    <scope>NUCLEOTIDE SEQUENCE [LARGE SCALE GENOMIC DNA]</scope>
    <source>
        <strain evidence="12 13">LS</strain>
        <tissue evidence="12">Full body</tissue>
    </source>
</reference>
<evidence type="ECO:0000256" key="9">
    <source>
        <dbReference type="PIRSR" id="PIRSR601613-1"/>
    </source>
</evidence>
<dbReference type="PANTHER" id="PTHR43563:SF1">
    <property type="entry name" value="AMINE OXIDASE [FLAVIN-CONTAINING] B"/>
    <property type="match status" value="1"/>
</dbReference>
<keyword evidence="10" id="KW-0285">Flavoprotein</keyword>
<keyword evidence="13" id="KW-1185">Reference proteome</keyword>
<keyword evidence="4 10" id="KW-0560">Oxidoreductase</keyword>
<dbReference type="PRINTS" id="PR00757">
    <property type="entry name" value="AMINEOXDASEF"/>
</dbReference>
<comment type="cofactor">
    <cofactor evidence="1 10">
        <name>FAD</name>
        <dbReference type="ChEBI" id="CHEBI:57692"/>
    </cofactor>
</comment>
<accession>A0A0L0CER6</accession>
<comment type="subcellular location">
    <subcellularLocation>
        <location evidence="2">Mitochondrion outer membrane</location>
        <topology evidence="2">Single-pass type IV membrane protein</topology>
        <orientation evidence="2">Cytoplasmic side</orientation>
    </subcellularLocation>
</comment>
<evidence type="ECO:0000256" key="3">
    <source>
        <dbReference type="ARBA" id="ARBA00005995"/>
    </source>
</evidence>
<dbReference type="InterPro" id="IPR001613">
    <property type="entry name" value="Flavin_amine_oxidase"/>
</dbReference>
<dbReference type="PANTHER" id="PTHR43563">
    <property type="entry name" value="AMINE OXIDASE"/>
    <property type="match status" value="1"/>
</dbReference>
<dbReference type="Gene3D" id="3.50.50.60">
    <property type="entry name" value="FAD/NAD(P)-binding domain"/>
    <property type="match status" value="1"/>
</dbReference>
<dbReference type="InterPro" id="IPR002937">
    <property type="entry name" value="Amino_oxidase"/>
</dbReference>
<evidence type="ECO:0000256" key="7">
    <source>
        <dbReference type="ARBA" id="ARBA00049354"/>
    </source>
</evidence>
<evidence type="ECO:0000256" key="2">
    <source>
        <dbReference type="ARBA" id="ARBA00004362"/>
    </source>
</evidence>
<keyword evidence="10" id="KW-0472">Membrane</keyword>
<keyword evidence="10" id="KW-0274">FAD</keyword>
<comment type="catalytic activity">
    <reaction evidence="7">
        <text>benzylamine + O2 + H2O = benzaldehyde + H2O2 + NH4(+)</text>
        <dbReference type="Rhea" id="RHEA:59424"/>
        <dbReference type="ChEBI" id="CHEBI:15377"/>
        <dbReference type="ChEBI" id="CHEBI:15379"/>
        <dbReference type="ChEBI" id="CHEBI:16240"/>
        <dbReference type="ChEBI" id="CHEBI:17169"/>
        <dbReference type="ChEBI" id="CHEBI:28938"/>
        <dbReference type="ChEBI" id="CHEBI:225238"/>
    </reaction>
    <physiologicalReaction direction="left-to-right" evidence="7">
        <dbReference type="Rhea" id="RHEA:59425"/>
    </physiologicalReaction>
</comment>
<feature type="transmembrane region" description="Helical" evidence="10">
    <location>
        <begin position="456"/>
        <end position="476"/>
    </location>
</feature>
<evidence type="ECO:0000313" key="12">
    <source>
        <dbReference type="EMBL" id="KNC30712.1"/>
    </source>
</evidence>
<comment type="caution">
    <text evidence="12">The sequence shown here is derived from an EMBL/GenBank/DDBJ whole genome shotgun (WGS) entry which is preliminary data.</text>
</comment>
<comment type="similarity">
    <text evidence="3 10">Belongs to the flavin monoamine oxidase family.</text>
</comment>
<evidence type="ECO:0000256" key="6">
    <source>
        <dbReference type="ARBA" id="ARBA00048448"/>
    </source>
</evidence>
<evidence type="ECO:0000256" key="1">
    <source>
        <dbReference type="ARBA" id="ARBA00001974"/>
    </source>
</evidence>
<dbReference type="Proteomes" id="UP000037069">
    <property type="component" value="Unassembled WGS sequence"/>
</dbReference>
<dbReference type="SUPFAM" id="SSF51905">
    <property type="entry name" value="FAD/NAD(P)-binding domain"/>
    <property type="match status" value="1"/>
</dbReference>
<dbReference type="GO" id="GO:0097621">
    <property type="term" value="F:monoamine oxidase activity"/>
    <property type="evidence" value="ECO:0007669"/>
    <property type="project" value="UniProtKB-EC"/>
</dbReference>
<dbReference type="Pfam" id="PF01593">
    <property type="entry name" value="Amino_oxidase"/>
    <property type="match status" value="1"/>
</dbReference>
<organism evidence="12 13">
    <name type="scientific">Lucilia cuprina</name>
    <name type="common">Green bottle fly</name>
    <name type="synonym">Australian sheep blowfly</name>
    <dbReference type="NCBI Taxonomy" id="7375"/>
    <lineage>
        <taxon>Eukaryota</taxon>
        <taxon>Metazoa</taxon>
        <taxon>Ecdysozoa</taxon>
        <taxon>Arthropoda</taxon>
        <taxon>Hexapoda</taxon>
        <taxon>Insecta</taxon>
        <taxon>Pterygota</taxon>
        <taxon>Neoptera</taxon>
        <taxon>Endopterygota</taxon>
        <taxon>Diptera</taxon>
        <taxon>Brachycera</taxon>
        <taxon>Muscomorpha</taxon>
        <taxon>Oestroidea</taxon>
        <taxon>Calliphoridae</taxon>
        <taxon>Luciliinae</taxon>
        <taxon>Lucilia</taxon>
    </lineage>
</organism>
<evidence type="ECO:0000256" key="10">
    <source>
        <dbReference type="RuleBase" id="RU362067"/>
    </source>
</evidence>
<evidence type="ECO:0000259" key="11">
    <source>
        <dbReference type="Pfam" id="PF01593"/>
    </source>
</evidence>
<feature type="binding site" evidence="9">
    <location>
        <position position="26"/>
    </location>
    <ligand>
        <name>FAD</name>
        <dbReference type="ChEBI" id="CHEBI:57692"/>
    </ligand>
</feature>
<comment type="catalytic activity">
    <reaction evidence="8">
        <text>N-acetylputrescine + O2 + H2O = 4-acetamidobutanal + H2O2 + NH4(+)</text>
        <dbReference type="Rhea" id="RHEA:70283"/>
        <dbReference type="ChEBI" id="CHEBI:7386"/>
        <dbReference type="ChEBI" id="CHEBI:15377"/>
        <dbReference type="ChEBI" id="CHEBI:15379"/>
        <dbReference type="ChEBI" id="CHEBI:16240"/>
        <dbReference type="ChEBI" id="CHEBI:28938"/>
        <dbReference type="ChEBI" id="CHEBI:58263"/>
    </reaction>
    <physiologicalReaction direction="left-to-right" evidence="8">
        <dbReference type="Rhea" id="RHEA:70284"/>
    </physiologicalReaction>
</comment>
<evidence type="ECO:0000256" key="4">
    <source>
        <dbReference type="ARBA" id="ARBA00023002"/>
    </source>
</evidence>
<name>A0A0L0CER6_LUCCU</name>